<dbReference type="RefSeq" id="XP_001841118.2">
    <property type="nucleotide sequence ID" value="XM_001841066.2"/>
</dbReference>
<evidence type="ECO:0000313" key="2">
    <source>
        <dbReference type="EMBL" id="EAU80655.2"/>
    </source>
</evidence>
<comment type="caution">
    <text evidence="2">The sequence shown here is derived from an EMBL/GenBank/DDBJ whole genome shotgun (WGS) entry which is preliminary data.</text>
</comment>
<evidence type="ECO:0000313" key="3">
    <source>
        <dbReference type="Proteomes" id="UP000001861"/>
    </source>
</evidence>
<dbReference type="OMA" id="NAPAHTM"/>
<dbReference type="GeneID" id="6017788"/>
<feature type="region of interest" description="Disordered" evidence="1">
    <location>
        <begin position="1"/>
        <end position="21"/>
    </location>
</feature>
<dbReference type="VEuPathDB" id="FungiDB:CC1G_08262"/>
<evidence type="ECO:0000256" key="1">
    <source>
        <dbReference type="SAM" id="MobiDB-lite"/>
    </source>
</evidence>
<organism evidence="2 3">
    <name type="scientific">Coprinopsis cinerea (strain Okayama-7 / 130 / ATCC MYA-4618 / FGSC 9003)</name>
    <name type="common">Inky cap fungus</name>
    <name type="synonym">Hormographiella aspergillata</name>
    <dbReference type="NCBI Taxonomy" id="240176"/>
    <lineage>
        <taxon>Eukaryota</taxon>
        <taxon>Fungi</taxon>
        <taxon>Dikarya</taxon>
        <taxon>Basidiomycota</taxon>
        <taxon>Agaricomycotina</taxon>
        <taxon>Agaricomycetes</taxon>
        <taxon>Agaricomycetidae</taxon>
        <taxon>Agaricales</taxon>
        <taxon>Agaricineae</taxon>
        <taxon>Psathyrellaceae</taxon>
        <taxon>Coprinopsis</taxon>
    </lineage>
</organism>
<name>A8PG12_COPC7</name>
<sequence>MTASVTRSRTRGGASGATGAVSASFSSTANAVKEAEAIAEGRTPTCHAPSDAGLALFKALPPNHTSFSSYLVYGFPVNRVLIQSVVGQLGGAVDPHAGMITLTTDLALYLEARIGYEAASFAYYVAKADEQAKNDGIAVDIEGKPHRAVELLAVATTASDKSYRQRPTVKQWKLLEEYLGDSARWFEGMEPKEEFPDYLLENVYKSVYLKNRWKDT</sequence>
<proteinExistence type="predicted"/>
<dbReference type="KEGG" id="cci:CC1G_08262"/>
<dbReference type="Proteomes" id="UP000001861">
    <property type="component" value="Unassembled WGS sequence"/>
</dbReference>
<keyword evidence="3" id="KW-1185">Reference proteome</keyword>
<dbReference type="InParanoid" id="A8PG12"/>
<dbReference type="EMBL" id="AACS02000002">
    <property type="protein sequence ID" value="EAU80655.2"/>
    <property type="molecule type" value="Genomic_DNA"/>
</dbReference>
<dbReference type="AlphaFoldDB" id="A8PG12"/>
<gene>
    <name evidence="2" type="ORF">CC1G_08262</name>
</gene>
<dbReference type="HOGENOM" id="CLU_095383_0_0_1"/>
<accession>A8PG12</accession>
<protein>
    <submittedName>
        <fullName evidence="2">Uncharacterized protein</fullName>
    </submittedName>
</protein>
<reference evidence="2 3" key="1">
    <citation type="journal article" date="2010" name="Proc. Natl. Acad. Sci. U.S.A.">
        <title>Insights into evolution of multicellular fungi from the assembled chromosomes of the mushroom Coprinopsis cinerea (Coprinus cinereus).</title>
        <authorList>
            <person name="Stajich J.E."/>
            <person name="Wilke S.K."/>
            <person name="Ahren D."/>
            <person name="Au C.H."/>
            <person name="Birren B.W."/>
            <person name="Borodovsky M."/>
            <person name="Burns C."/>
            <person name="Canback B."/>
            <person name="Casselton L.A."/>
            <person name="Cheng C.K."/>
            <person name="Deng J."/>
            <person name="Dietrich F.S."/>
            <person name="Fargo D.C."/>
            <person name="Farman M.L."/>
            <person name="Gathman A.C."/>
            <person name="Goldberg J."/>
            <person name="Guigo R."/>
            <person name="Hoegger P.J."/>
            <person name="Hooker J.B."/>
            <person name="Huggins A."/>
            <person name="James T.Y."/>
            <person name="Kamada T."/>
            <person name="Kilaru S."/>
            <person name="Kodira C."/>
            <person name="Kues U."/>
            <person name="Kupfer D."/>
            <person name="Kwan H.S."/>
            <person name="Lomsadze A."/>
            <person name="Li W."/>
            <person name="Lilly W.W."/>
            <person name="Ma L.J."/>
            <person name="Mackey A.J."/>
            <person name="Manning G."/>
            <person name="Martin F."/>
            <person name="Muraguchi H."/>
            <person name="Natvig D.O."/>
            <person name="Palmerini H."/>
            <person name="Ramesh M.A."/>
            <person name="Rehmeyer C.J."/>
            <person name="Roe B.A."/>
            <person name="Shenoy N."/>
            <person name="Stanke M."/>
            <person name="Ter-Hovhannisyan V."/>
            <person name="Tunlid A."/>
            <person name="Velagapudi R."/>
            <person name="Vision T.J."/>
            <person name="Zeng Q."/>
            <person name="Zolan M.E."/>
            <person name="Pukkila P.J."/>
        </authorList>
    </citation>
    <scope>NUCLEOTIDE SEQUENCE [LARGE SCALE GENOMIC DNA]</scope>
    <source>
        <strain evidence="3">Okayama-7 / 130 / ATCC MYA-4618 / FGSC 9003</strain>
    </source>
</reference>